<dbReference type="Gene3D" id="2.40.30.10">
    <property type="entry name" value="Translation factors"/>
    <property type="match status" value="1"/>
</dbReference>
<dbReference type="GO" id="GO:0001514">
    <property type="term" value="P:selenocysteine incorporation"/>
    <property type="evidence" value="ECO:0007669"/>
    <property type="project" value="TreeGrafter"/>
</dbReference>
<dbReference type="EMBL" id="GL349496">
    <property type="protein sequence ID" value="KNC55156.1"/>
    <property type="molecule type" value="Genomic_DNA"/>
</dbReference>
<dbReference type="CDD" id="cd01889">
    <property type="entry name" value="SelB_euk"/>
    <property type="match status" value="1"/>
</dbReference>
<reference evidence="3 4" key="1">
    <citation type="submission" date="2010-05" db="EMBL/GenBank/DDBJ databases">
        <title>The Genome Sequence of Thecamonas trahens ATCC 50062.</title>
        <authorList>
            <consortium name="The Broad Institute Genome Sequencing Platform"/>
            <person name="Russ C."/>
            <person name="Cuomo C."/>
            <person name="Shea T."/>
            <person name="Young S.K."/>
            <person name="Zeng Q."/>
            <person name="Koehrsen M."/>
            <person name="Haas B."/>
            <person name="Borodovsky M."/>
            <person name="Guigo R."/>
            <person name="Alvarado L."/>
            <person name="Berlin A."/>
            <person name="Bochicchio J."/>
            <person name="Borenstein D."/>
            <person name="Chapman S."/>
            <person name="Chen Z."/>
            <person name="Freedman E."/>
            <person name="Gellesch M."/>
            <person name="Goldberg J."/>
            <person name="Griggs A."/>
            <person name="Gujja S."/>
            <person name="Heilman E."/>
            <person name="Heiman D."/>
            <person name="Hepburn T."/>
            <person name="Howarth C."/>
            <person name="Jen D."/>
            <person name="Larson L."/>
            <person name="Mehta T."/>
            <person name="Park D."/>
            <person name="Pearson M."/>
            <person name="Roberts A."/>
            <person name="Saif S."/>
            <person name="Shenoy N."/>
            <person name="Sisk P."/>
            <person name="Stolte C."/>
            <person name="Sykes S."/>
            <person name="Thomson T."/>
            <person name="Walk T."/>
            <person name="White J."/>
            <person name="Yandava C."/>
            <person name="Burger G."/>
            <person name="Gray M.W."/>
            <person name="Holland P.W.H."/>
            <person name="King N."/>
            <person name="Lang F.B.F."/>
            <person name="Roger A.J."/>
            <person name="Ruiz-Trillo I."/>
            <person name="Lander E."/>
            <person name="Nusbaum C."/>
        </authorList>
    </citation>
    <scope>NUCLEOTIDE SEQUENCE [LARGE SCALE GENOMIC DNA]</scope>
    <source>
        <strain evidence="3 4">ATCC 50062</strain>
    </source>
</reference>
<dbReference type="PANTHER" id="PTHR43721:SF11">
    <property type="entry name" value="SELENOCYSTEINE-SPECIFIC ELONGATION FACTOR"/>
    <property type="match status" value="1"/>
</dbReference>
<evidence type="ECO:0000256" key="1">
    <source>
        <dbReference type="SAM" id="MobiDB-lite"/>
    </source>
</evidence>
<evidence type="ECO:0000259" key="2">
    <source>
        <dbReference type="PROSITE" id="PS51722"/>
    </source>
</evidence>
<feature type="compositionally biased region" description="Low complexity" evidence="1">
    <location>
        <begin position="396"/>
        <end position="417"/>
    </location>
</feature>
<dbReference type="Gene3D" id="3.40.50.300">
    <property type="entry name" value="P-loop containing nucleotide triphosphate hydrolases"/>
    <property type="match status" value="1"/>
</dbReference>
<name>A0A0L0DT04_THETB</name>
<dbReference type="InterPro" id="IPR009000">
    <property type="entry name" value="Transl_B-barrel_sf"/>
</dbReference>
<dbReference type="OrthoDB" id="2067at2759"/>
<dbReference type="GO" id="GO:0003924">
    <property type="term" value="F:GTPase activity"/>
    <property type="evidence" value="ECO:0007669"/>
    <property type="project" value="InterPro"/>
</dbReference>
<dbReference type="OMA" id="GLVERXG"/>
<keyword evidence="4" id="KW-1185">Reference proteome</keyword>
<dbReference type="STRING" id="461836.A0A0L0DT04"/>
<feature type="domain" description="Tr-type G" evidence="2">
    <location>
        <begin position="21"/>
        <end position="248"/>
    </location>
</feature>
<dbReference type="GeneID" id="25568911"/>
<dbReference type="Pfam" id="PF21208">
    <property type="entry name" value="euk_SelB_III"/>
    <property type="match status" value="1"/>
</dbReference>
<sequence length="585" mass="61195">MTPSLNSLRPMAASSKTASRVLNVNVGLLGHVDSGKTSLAKALSTLASTAAFDKHPQSQVRGITLDLGFSALRVPLPPALAGLRLDGHDDGTPDICSGTTSGNDTGDHPGKEDESGLLTVGDKYDEIQFTLVDCPGHASLIKTIIGGASIIDIMVLVVDAKAGFQTQTAECLVIGELTADTLMVALNKIDLFPEEKRASKVAKMTKRVAATLKPTAFANSDILPVSASSGDGLSDLVDALTAAVRLPTRNEAEDAFLFAIDHCFQVKGQGTVVTGTIQRGSVAVGQTIEFPALGLSKKVKSMQMFKAPVERAVQGDRLGICVAQLNAKLLERGLACAPGTIRAVSAAVVRVSRIPYFRGEIKSRAKFHLTVGHETVMATLQFFRSVGPGEDPHGLASTASSSSAASSSDAASAADSAPHPAHVFSYDDEYLDVSELEGPEAYPTGSTTYAVLELESPVLCAPDAMIIGSRLDSDVDGNVCRLAFSGSLVAPFDSDTPWALKIFRVKAKGTDPGVYTGLKVVSAANGGIGVIQGRFGASNKMNVFFSGGGQTDARAAVTLHYRKYVYPDPSVTATFVQPDLVDPTL</sequence>
<dbReference type="CDD" id="cd03696">
    <property type="entry name" value="SelB_II"/>
    <property type="match status" value="1"/>
</dbReference>
<dbReference type="PROSITE" id="PS51722">
    <property type="entry name" value="G_TR_2"/>
    <property type="match status" value="1"/>
</dbReference>
<dbReference type="RefSeq" id="XP_013753211.1">
    <property type="nucleotide sequence ID" value="XM_013897757.1"/>
</dbReference>
<accession>A0A0L0DT04</accession>
<gene>
    <name evidence="3" type="ORF">AMSG_10765</name>
</gene>
<keyword evidence="3" id="KW-0251">Elongation factor</keyword>
<organism evidence="3 4">
    <name type="scientific">Thecamonas trahens ATCC 50062</name>
    <dbReference type="NCBI Taxonomy" id="461836"/>
    <lineage>
        <taxon>Eukaryota</taxon>
        <taxon>Apusozoa</taxon>
        <taxon>Apusomonadida</taxon>
        <taxon>Apusomonadidae</taxon>
        <taxon>Thecamonas</taxon>
    </lineage>
</organism>
<dbReference type="InterPro" id="IPR000795">
    <property type="entry name" value="T_Tr_GTP-bd_dom"/>
</dbReference>
<dbReference type="InterPro" id="IPR049393">
    <property type="entry name" value="eEFSec_III"/>
</dbReference>
<dbReference type="GO" id="GO:0003746">
    <property type="term" value="F:translation elongation factor activity"/>
    <property type="evidence" value="ECO:0007669"/>
    <property type="project" value="UniProtKB-KW"/>
</dbReference>
<dbReference type="SUPFAM" id="SSF50447">
    <property type="entry name" value="Translation proteins"/>
    <property type="match status" value="1"/>
</dbReference>
<dbReference type="Pfam" id="PF00009">
    <property type="entry name" value="GTP_EFTU"/>
    <property type="match status" value="1"/>
</dbReference>
<dbReference type="SUPFAM" id="SSF52540">
    <property type="entry name" value="P-loop containing nucleoside triphosphate hydrolases"/>
    <property type="match status" value="1"/>
</dbReference>
<dbReference type="AlphaFoldDB" id="A0A0L0DT04"/>
<dbReference type="eggNOG" id="KOG0461">
    <property type="taxonomic scope" value="Eukaryota"/>
</dbReference>
<dbReference type="Proteomes" id="UP000054408">
    <property type="component" value="Unassembled WGS sequence"/>
</dbReference>
<feature type="region of interest" description="Disordered" evidence="1">
    <location>
        <begin position="91"/>
        <end position="113"/>
    </location>
</feature>
<keyword evidence="3" id="KW-0648">Protein biosynthesis</keyword>
<dbReference type="Pfam" id="PF03144">
    <property type="entry name" value="GTP_EFTU_D2"/>
    <property type="match status" value="1"/>
</dbReference>
<protein>
    <submittedName>
        <fullName evidence="3">Selenocysteine-specific elongation factor</fullName>
    </submittedName>
</protein>
<dbReference type="PANTHER" id="PTHR43721">
    <property type="entry name" value="ELONGATION FACTOR TU-RELATED"/>
    <property type="match status" value="1"/>
</dbReference>
<dbReference type="InterPro" id="IPR050055">
    <property type="entry name" value="EF-Tu_GTPase"/>
</dbReference>
<evidence type="ECO:0000313" key="4">
    <source>
        <dbReference type="Proteomes" id="UP000054408"/>
    </source>
</evidence>
<dbReference type="GO" id="GO:0005525">
    <property type="term" value="F:GTP binding"/>
    <property type="evidence" value="ECO:0007669"/>
    <property type="project" value="InterPro"/>
</dbReference>
<dbReference type="PRINTS" id="PR00315">
    <property type="entry name" value="ELONGATNFCT"/>
</dbReference>
<dbReference type="FunFam" id="2.40.30.10:FF:000052">
    <property type="entry name" value="Selenocysteine-specific elongation factor EF-Sec"/>
    <property type="match status" value="1"/>
</dbReference>
<evidence type="ECO:0000313" key="3">
    <source>
        <dbReference type="EMBL" id="KNC55156.1"/>
    </source>
</evidence>
<dbReference type="InterPro" id="IPR004161">
    <property type="entry name" value="EFTu-like_2"/>
</dbReference>
<feature type="region of interest" description="Disordered" evidence="1">
    <location>
        <begin position="391"/>
        <end position="419"/>
    </location>
</feature>
<proteinExistence type="predicted"/>
<dbReference type="CDD" id="cd04094">
    <property type="entry name" value="eSelB_III"/>
    <property type="match status" value="1"/>
</dbReference>
<dbReference type="InterPro" id="IPR027417">
    <property type="entry name" value="P-loop_NTPase"/>
</dbReference>